<evidence type="ECO:0000256" key="1">
    <source>
        <dbReference type="SAM" id="MobiDB-lite"/>
    </source>
</evidence>
<dbReference type="Proteomes" id="UP001162480">
    <property type="component" value="Chromosome 10"/>
</dbReference>
<evidence type="ECO:0000313" key="3">
    <source>
        <dbReference type="Proteomes" id="UP001162480"/>
    </source>
</evidence>
<reference evidence="2" key="1">
    <citation type="submission" date="2023-08" db="EMBL/GenBank/DDBJ databases">
        <authorList>
            <person name="Alioto T."/>
            <person name="Alioto T."/>
            <person name="Gomez Garrido J."/>
        </authorList>
    </citation>
    <scope>NUCLEOTIDE SEQUENCE</scope>
</reference>
<sequence>MSSCENTGKSPRINSFNEMYQELIPALLCHEHDEANPEKLNEKYTTNSTKGSPTCNNEKELIDKENESKYEMYSPMAISEEQ</sequence>
<feature type="region of interest" description="Disordered" evidence="1">
    <location>
        <begin position="40"/>
        <end position="82"/>
    </location>
</feature>
<dbReference type="EMBL" id="OX597823">
    <property type="protein sequence ID" value="CAI9728765.1"/>
    <property type="molecule type" value="Genomic_DNA"/>
</dbReference>
<accession>A0AA36F8V6</accession>
<keyword evidence="3" id="KW-1185">Reference proteome</keyword>
<dbReference type="AlphaFoldDB" id="A0AA36F8V6"/>
<gene>
    <name evidence="2" type="ORF">OCTVUL_1B001395</name>
</gene>
<feature type="compositionally biased region" description="Basic and acidic residues" evidence="1">
    <location>
        <begin position="57"/>
        <end position="70"/>
    </location>
</feature>
<organism evidence="2 3">
    <name type="scientific">Octopus vulgaris</name>
    <name type="common">Common octopus</name>
    <dbReference type="NCBI Taxonomy" id="6645"/>
    <lineage>
        <taxon>Eukaryota</taxon>
        <taxon>Metazoa</taxon>
        <taxon>Spiralia</taxon>
        <taxon>Lophotrochozoa</taxon>
        <taxon>Mollusca</taxon>
        <taxon>Cephalopoda</taxon>
        <taxon>Coleoidea</taxon>
        <taxon>Octopodiformes</taxon>
        <taxon>Octopoda</taxon>
        <taxon>Incirrata</taxon>
        <taxon>Octopodidae</taxon>
        <taxon>Octopus</taxon>
    </lineage>
</organism>
<proteinExistence type="predicted"/>
<feature type="compositionally biased region" description="Polar residues" evidence="1">
    <location>
        <begin position="43"/>
        <end position="56"/>
    </location>
</feature>
<protein>
    <submittedName>
        <fullName evidence="2">Uncharacterized protein</fullName>
    </submittedName>
</protein>
<name>A0AA36F8V6_OCTVU</name>
<evidence type="ECO:0000313" key="2">
    <source>
        <dbReference type="EMBL" id="CAI9728765.1"/>
    </source>
</evidence>